<feature type="compositionally biased region" description="Acidic residues" evidence="1">
    <location>
        <begin position="161"/>
        <end position="170"/>
    </location>
</feature>
<evidence type="ECO:0000259" key="2">
    <source>
        <dbReference type="Pfam" id="PF00808"/>
    </source>
</evidence>
<dbReference type="InterPro" id="IPR003958">
    <property type="entry name" value="CBFA_NFYB_domain"/>
</dbReference>
<feature type="domain" description="Transcription factor CBF/NF-Y/archaeal histone" evidence="2">
    <location>
        <begin position="8"/>
        <end position="67"/>
    </location>
</feature>
<dbReference type="SUPFAM" id="SSF47113">
    <property type="entry name" value="Histone-fold"/>
    <property type="match status" value="1"/>
</dbReference>
<feature type="region of interest" description="Disordered" evidence="1">
    <location>
        <begin position="94"/>
        <end position="170"/>
    </location>
</feature>
<dbReference type="InterPro" id="IPR009072">
    <property type="entry name" value="Histone-fold"/>
</dbReference>
<reference evidence="3 4" key="1">
    <citation type="submission" date="2018-07" db="EMBL/GenBank/DDBJ databases">
        <title>The complete nuclear genome of the prasinophyte Chloropicon primus (CCMP1205).</title>
        <authorList>
            <person name="Pombert J.-F."/>
            <person name="Otis C."/>
            <person name="Turmel M."/>
            <person name="Lemieux C."/>
        </authorList>
    </citation>
    <scope>NUCLEOTIDE SEQUENCE [LARGE SCALE GENOMIC DNA]</scope>
    <source>
        <strain evidence="3 4">CCMP1205</strain>
    </source>
</reference>
<dbReference type="Proteomes" id="UP000316726">
    <property type="component" value="Chromosome 11"/>
</dbReference>
<gene>
    <name evidence="3" type="ORF">A3770_11p63410</name>
</gene>
<proteinExistence type="predicted"/>
<evidence type="ECO:0000313" key="4">
    <source>
        <dbReference type="Proteomes" id="UP000316726"/>
    </source>
</evidence>
<dbReference type="Pfam" id="PF00808">
    <property type="entry name" value="CBFD_NFYB_HMF"/>
    <property type="match status" value="1"/>
</dbReference>
<dbReference type="GO" id="GO:0046982">
    <property type="term" value="F:protein heterodimerization activity"/>
    <property type="evidence" value="ECO:0007669"/>
    <property type="project" value="InterPro"/>
</dbReference>
<feature type="compositionally biased region" description="Basic residues" evidence="1">
    <location>
        <begin position="97"/>
        <end position="121"/>
    </location>
</feature>
<evidence type="ECO:0000313" key="3">
    <source>
        <dbReference type="EMBL" id="QDZ23823.1"/>
    </source>
</evidence>
<dbReference type="AlphaFoldDB" id="A0A5B8MTD3"/>
<dbReference type="Gene3D" id="1.10.20.10">
    <property type="entry name" value="Histone, subunit A"/>
    <property type="match status" value="1"/>
</dbReference>
<dbReference type="EMBL" id="CP031044">
    <property type="protein sequence ID" value="QDZ23823.1"/>
    <property type="molecule type" value="Genomic_DNA"/>
</dbReference>
<organism evidence="3 4">
    <name type="scientific">Chloropicon primus</name>
    <dbReference type="NCBI Taxonomy" id="1764295"/>
    <lineage>
        <taxon>Eukaryota</taxon>
        <taxon>Viridiplantae</taxon>
        <taxon>Chlorophyta</taxon>
        <taxon>Chloropicophyceae</taxon>
        <taxon>Chloropicales</taxon>
        <taxon>Chloropicaceae</taxon>
        <taxon>Chloropicon</taxon>
    </lineage>
</organism>
<accession>A0A5B8MTD3</accession>
<name>A0A5B8MTD3_9CHLO</name>
<protein>
    <recommendedName>
        <fullName evidence="2">Transcription factor CBF/NF-Y/archaeal histone domain-containing protein</fullName>
    </recommendedName>
</protein>
<evidence type="ECO:0000256" key="1">
    <source>
        <dbReference type="SAM" id="MobiDB-lite"/>
    </source>
</evidence>
<keyword evidence="4" id="KW-1185">Reference proteome</keyword>
<sequence length="170" mass="18487">MVSQLVSKVKKVVLSDDRVGKVAKTSYNTMAKATELFACSLFKAVSALAVDYEQSPKILKASHVKWCAKEDPSLGFLLKLPSVEGAPDFVAEEKVVRKPKPAQTKKRKAKTTTGKQKRAKSSGREGSNGKEWEVGSSATDAKTAEEAPEKRSTKLPPVADLSEDDDYDDL</sequence>
<feature type="compositionally biased region" description="Basic and acidic residues" evidence="1">
    <location>
        <begin position="142"/>
        <end position="152"/>
    </location>
</feature>